<sequence>MDEEQRNVFVGLSGWGDHDDIYPKGTKAADKLKVYGGHFPIVELDSSFYAIPSPERMQKWCEQTPEDFGFIVKAYQGMTGHARGKIPFPDTKAMFKAFRESAQAMKEVGKLKAVLFQYPPWFGCERKNVEILRRTREWMDGFSLALEFRHQSWFDESMIDKTLAFMREEGWIHSICDEPQAGEGSIPTILEPTREDCTLVRLHGRNASGWHSSGQPNWREVRYLYRYNEHELLEWKRNIDKLLKSTRNCWVIFNNNSGGDAADNAIQLMNLLNLDVPEMPPDQLSLFSE</sequence>
<protein>
    <submittedName>
        <fullName evidence="1">DUF72 domain-containing protein</fullName>
    </submittedName>
</protein>
<dbReference type="InterPro" id="IPR036520">
    <property type="entry name" value="UPF0759_sf"/>
</dbReference>
<dbReference type="PANTHER" id="PTHR30348">
    <property type="entry name" value="UNCHARACTERIZED PROTEIN YECE"/>
    <property type="match status" value="1"/>
</dbReference>
<dbReference type="RefSeq" id="WP_328279554.1">
    <property type="nucleotide sequence ID" value="NZ_JARTLD010000040.1"/>
</dbReference>
<proteinExistence type="predicted"/>
<dbReference type="EMBL" id="JARTLD010000040">
    <property type="protein sequence ID" value="MED5018868.1"/>
    <property type="molecule type" value="Genomic_DNA"/>
</dbReference>
<organism evidence="1 2">
    <name type="scientific">Paenibacillus chibensis</name>
    <dbReference type="NCBI Taxonomy" id="59846"/>
    <lineage>
        <taxon>Bacteria</taxon>
        <taxon>Bacillati</taxon>
        <taxon>Bacillota</taxon>
        <taxon>Bacilli</taxon>
        <taxon>Bacillales</taxon>
        <taxon>Paenibacillaceae</taxon>
        <taxon>Paenibacillus</taxon>
    </lineage>
</organism>
<dbReference type="Proteomes" id="UP001343257">
    <property type="component" value="Unassembled WGS sequence"/>
</dbReference>
<dbReference type="PANTHER" id="PTHR30348:SF13">
    <property type="entry name" value="UPF0759 PROTEIN YUNF"/>
    <property type="match status" value="1"/>
</dbReference>
<dbReference type="SUPFAM" id="SSF117396">
    <property type="entry name" value="TM1631-like"/>
    <property type="match status" value="1"/>
</dbReference>
<keyword evidence="2" id="KW-1185">Reference proteome</keyword>
<dbReference type="Pfam" id="PF01904">
    <property type="entry name" value="DUF72"/>
    <property type="match status" value="1"/>
</dbReference>
<gene>
    <name evidence="1" type="ORF">P9847_16275</name>
</gene>
<dbReference type="InterPro" id="IPR002763">
    <property type="entry name" value="DUF72"/>
</dbReference>
<dbReference type="Gene3D" id="3.20.20.410">
    <property type="entry name" value="Protein of unknown function UPF0759"/>
    <property type="match status" value="1"/>
</dbReference>
<evidence type="ECO:0000313" key="2">
    <source>
        <dbReference type="Proteomes" id="UP001343257"/>
    </source>
</evidence>
<comment type="caution">
    <text evidence="1">The sequence shown here is derived from an EMBL/GenBank/DDBJ whole genome shotgun (WGS) entry which is preliminary data.</text>
</comment>
<evidence type="ECO:0000313" key="1">
    <source>
        <dbReference type="EMBL" id="MED5018868.1"/>
    </source>
</evidence>
<name>A0ABU6PVE8_9BACL</name>
<accession>A0ABU6PVE8</accession>
<reference evidence="1 2" key="1">
    <citation type="submission" date="2023-03" db="EMBL/GenBank/DDBJ databases">
        <title>Bacillus Genome Sequencing.</title>
        <authorList>
            <person name="Dunlap C."/>
        </authorList>
    </citation>
    <scope>NUCLEOTIDE SEQUENCE [LARGE SCALE GENOMIC DNA]</scope>
    <source>
        <strain evidence="1 2">NRS-52</strain>
    </source>
</reference>